<feature type="domain" description="Transposable element Tc3 transposase-like DNA-binding HTH" evidence="2">
    <location>
        <begin position="131"/>
        <end position="170"/>
    </location>
</feature>
<dbReference type="InterPro" id="IPR036388">
    <property type="entry name" value="WH-like_DNA-bd_sf"/>
</dbReference>
<sequence>MLQLKLGIENIAPHLTAALNQVLTNGRTPEDWKTVKISLLPKTTKPKNLKNYRPVALFSIVSKLFTKILTRRITAKSEDYLEESQAGLRRGRGCADNIQVVAQISIRPYLNNLLYYGKKKSTGRPTKVTSRDERNIIRVVSNSPKSLNDVRAELNLSVCKQTVHNAITRSGTIVRQNIARNHMKRRSQLVHHETLCLLSNSVEWSSAHDEIINK</sequence>
<dbReference type="EnsemblMetazoa" id="CJA33351a.1">
    <property type="protein sequence ID" value="CJA33351a.1"/>
    <property type="gene ID" value="WBGene00209198"/>
</dbReference>
<reference evidence="3" key="2">
    <citation type="submission" date="2022-06" db="UniProtKB">
        <authorList>
            <consortium name="EnsemblMetazoa"/>
        </authorList>
    </citation>
    <scope>IDENTIFICATION</scope>
    <source>
        <strain evidence="3">DF5081</strain>
    </source>
</reference>
<dbReference type="AlphaFoldDB" id="A0A8R1EER3"/>
<dbReference type="SUPFAM" id="SSF46689">
    <property type="entry name" value="Homeodomain-like"/>
    <property type="match status" value="1"/>
</dbReference>
<dbReference type="Gene3D" id="1.10.10.10">
    <property type="entry name" value="Winged helix-like DNA-binding domain superfamily/Winged helix DNA-binding domain"/>
    <property type="match status" value="1"/>
</dbReference>
<dbReference type="Pfam" id="PF21517">
    <property type="entry name" value="HTH_Tnp_Tc3_2_like"/>
    <property type="match status" value="1"/>
</dbReference>
<dbReference type="Proteomes" id="UP000005237">
    <property type="component" value="Unassembled WGS sequence"/>
</dbReference>
<dbReference type="InterPro" id="IPR048703">
    <property type="entry name" value="Tnp_Tc3-like_HTH"/>
</dbReference>
<evidence type="ECO:0000313" key="4">
    <source>
        <dbReference type="Proteomes" id="UP000005237"/>
    </source>
</evidence>
<proteinExistence type="predicted"/>
<evidence type="ECO:0000259" key="2">
    <source>
        <dbReference type="Pfam" id="PF21517"/>
    </source>
</evidence>
<name>A0A8R1EER3_CAEJA</name>
<accession>A0A8R1EER3</accession>
<dbReference type="InterPro" id="IPR009057">
    <property type="entry name" value="Homeodomain-like_sf"/>
</dbReference>
<organism evidence="3 4">
    <name type="scientific">Caenorhabditis japonica</name>
    <dbReference type="NCBI Taxonomy" id="281687"/>
    <lineage>
        <taxon>Eukaryota</taxon>
        <taxon>Metazoa</taxon>
        <taxon>Ecdysozoa</taxon>
        <taxon>Nematoda</taxon>
        <taxon>Chromadorea</taxon>
        <taxon>Rhabditida</taxon>
        <taxon>Rhabditina</taxon>
        <taxon>Rhabditomorpha</taxon>
        <taxon>Rhabditoidea</taxon>
        <taxon>Rhabditidae</taxon>
        <taxon>Peloderinae</taxon>
        <taxon>Caenorhabditis</taxon>
    </lineage>
</organism>
<dbReference type="PANTHER" id="PTHR19446">
    <property type="entry name" value="REVERSE TRANSCRIPTASES"/>
    <property type="match status" value="1"/>
</dbReference>
<protein>
    <recommendedName>
        <fullName evidence="2">Transposable element Tc3 transposase-like DNA-binding HTH domain-containing protein</fullName>
    </recommendedName>
</protein>
<evidence type="ECO:0000256" key="1">
    <source>
        <dbReference type="ARBA" id="ARBA00004123"/>
    </source>
</evidence>
<reference evidence="4" key="1">
    <citation type="submission" date="2010-08" db="EMBL/GenBank/DDBJ databases">
        <authorList>
            <consortium name="Caenorhabditis japonica Sequencing Consortium"/>
            <person name="Wilson R.K."/>
        </authorList>
    </citation>
    <scope>NUCLEOTIDE SEQUENCE [LARGE SCALE GENOMIC DNA]</scope>
    <source>
        <strain evidence="4">DF5081</strain>
    </source>
</reference>
<evidence type="ECO:0000313" key="3">
    <source>
        <dbReference type="EnsemblMetazoa" id="CJA33351a.1"/>
    </source>
</evidence>
<dbReference type="GO" id="GO:0005634">
    <property type="term" value="C:nucleus"/>
    <property type="evidence" value="ECO:0007669"/>
    <property type="project" value="UniProtKB-SubCell"/>
</dbReference>
<keyword evidence="4" id="KW-1185">Reference proteome</keyword>
<comment type="subcellular location">
    <subcellularLocation>
        <location evidence="1">Nucleus</location>
    </subcellularLocation>
</comment>